<protein>
    <recommendedName>
        <fullName evidence="3">Lipoprotein</fullName>
    </recommendedName>
</protein>
<evidence type="ECO:0000313" key="1">
    <source>
        <dbReference type="EMBL" id="KGO86683.1"/>
    </source>
</evidence>
<proteinExistence type="predicted"/>
<comment type="caution">
    <text evidence="1">The sequence shown here is derived from an EMBL/GenBank/DDBJ whole genome shotgun (WGS) entry which is preliminary data.</text>
</comment>
<evidence type="ECO:0008006" key="3">
    <source>
        <dbReference type="Google" id="ProtNLM"/>
    </source>
</evidence>
<evidence type="ECO:0000313" key="2">
    <source>
        <dbReference type="Proteomes" id="UP000030121"/>
    </source>
</evidence>
<dbReference type="Proteomes" id="UP000030121">
    <property type="component" value="Unassembled WGS sequence"/>
</dbReference>
<dbReference type="EMBL" id="JRLW01000024">
    <property type="protein sequence ID" value="KGO86683.1"/>
    <property type="molecule type" value="Genomic_DNA"/>
</dbReference>
<sequence length="168" mass="20157">MNKIILLISFILLACLQKDKPFFDFDEVYHYQTTENESRLYSERNPDTPQLEKDEYKKITYSSNYPKSLNDNWFLERVEKYFPKKQKIDNRKLNELSEIFTERKEKKTIFSACVPIYRNIFIFKKNGKVVGISKICFGCLEEHTIGTRRNTENFGSHDEYEKLKKIIQ</sequence>
<dbReference type="STRING" id="1121899.GCA_000430025_02638"/>
<name>A0A0A2M5J3_9FLAO</name>
<gene>
    <name evidence="1" type="ORF">Q764_13495</name>
</gene>
<dbReference type="AlphaFoldDB" id="A0A0A2M5J3"/>
<reference evidence="1 2" key="1">
    <citation type="submission" date="2013-09" db="EMBL/GenBank/DDBJ databases">
        <authorList>
            <person name="Zeng Z."/>
            <person name="Chen C."/>
        </authorList>
    </citation>
    <scope>NUCLEOTIDE SEQUENCE [LARGE SCALE GENOMIC DNA]</scope>
    <source>
        <strain evidence="1 2">GH29-5</strain>
    </source>
</reference>
<organism evidence="1 2">
    <name type="scientific">Flavobacterium suncheonense GH29-5 = DSM 17707</name>
    <dbReference type="NCBI Taxonomy" id="1121899"/>
    <lineage>
        <taxon>Bacteria</taxon>
        <taxon>Pseudomonadati</taxon>
        <taxon>Bacteroidota</taxon>
        <taxon>Flavobacteriia</taxon>
        <taxon>Flavobacteriales</taxon>
        <taxon>Flavobacteriaceae</taxon>
        <taxon>Flavobacterium</taxon>
    </lineage>
</organism>
<dbReference type="OrthoDB" id="714297at2"/>
<dbReference type="RefSeq" id="WP_026980937.1">
    <property type="nucleotide sequence ID" value="NZ_AUCZ01000017.1"/>
</dbReference>
<dbReference type="PROSITE" id="PS51257">
    <property type="entry name" value="PROKAR_LIPOPROTEIN"/>
    <property type="match status" value="1"/>
</dbReference>
<keyword evidence="2" id="KW-1185">Reference proteome</keyword>
<dbReference type="eggNOG" id="ENOG50339A6">
    <property type="taxonomic scope" value="Bacteria"/>
</dbReference>
<accession>A0A0A2M5J3</accession>